<feature type="transmembrane region" description="Helical" evidence="1">
    <location>
        <begin position="178"/>
        <end position="196"/>
    </location>
</feature>
<gene>
    <name evidence="2" type="ORF">GCM10011410_05900</name>
</gene>
<dbReference type="Proteomes" id="UP000641514">
    <property type="component" value="Unassembled WGS sequence"/>
</dbReference>
<feature type="transmembrane region" description="Helical" evidence="1">
    <location>
        <begin position="109"/>
        <end position="129"/>
    </location>
</feature>
<evidence type="ECO:0000313" key="3">
    <source>
        <dbReference type="Proteomes" id="UP000641514"/>
    </source>
</evidence>
<dbReference type="InterPro" id="IPR008338">
    <property type="entry name" value="Capsule_biosynth_CapC"/>
</dbReference>
<comment type="caution">
    <text evidence="2">The sequence shown here is derived from an EMBL/GenBank/DDBJ whole genome shotgun (WGS) entry which is preliminary data.</text>
</comment>
<feature type="transmembrane region" description="Helical" evidence="1">
    <location>
        <begin position="136"/>
        <end position="158"/>
    </location>
</feature>
<feature type="transmembrane region" description="Helical" evidence="1">
    <location>
        <begin position="9"/>
        <end position="26"/>
    </location>
</feature>
<keyword evidence="1" id="KW-1133">Transmembrane helix</keyword>
<dbReference type="GO" id="GO:0045227">
    <property type="term" value="P:capsule polysaccharide biosynthetic process"/>
    <property type="evidence" value="ECO:0007669"/>
    <property type="project" value="InterPro"/>
</dbReference>
<feature type="transmembrane region" description="Helical" evidence="1">
    <location>
        <begin position="46"/>
        <end position="70"/>
    </location>
</feature>
<evidence type="ECO:0000313" key="2">
    <source>
        <dbReference type="EMBL" id="GGC56263.1"/>
    </source>
</evidence>
<feature type="transmembrane region" description="Helical" evidence="1">
    <location>
        <begin position="310"/>
        <end position="334"/>
    </location>
</feature>
<reference evidence="2" key="1">
    <citation type="journal article" date="2014" name="Int. J. Syst. Evol. Microbiol.">
        <title>Complete genome sequence of Corynebacterium casei LMG S-19264T (=DSM 44701T), isolated from a smear-ripened cheese.</title>
        <authorList>
            <consortium name="US DOE Joint Genome Institute (JGI-PGF)"/>
            <person name="Walter F."/>
            <person name="Albersmeier A."/>
            <person name="Kalinowski J."/>
            <person name="Ruckert C."/>
        </authorList>
    </citation>
    <scope>NUCLEOTIDE SEQUENCE</scope>
    <source>
        <strain evidence="2">CGMCC 1.15478</strain>
    </source>
</reference>
<keyword evidence="1" id="KW-0812">Transmembrane</keyword>
<feature type="transmembrane region" description="Helical" evidence="1">
    <location>
        <begin position="82"/>
        <end position="103"/>
    </location>
</feature>
<dbReference type="NCBIfam" id="TIGR04011">
    <property type="entry name" value="poly_gGlu_PgsC"/>
    <property type="match status" value="1"/>
</dbReference>
<evidence type="ECO:0008006" key="4">
    <source>
        <dbReference type="Google" id="ProtNLM"/>
    </source>
</evidence>
<dbReference type="Pfam" id="PF14102">
    <property type="entry name" value="Caps_synth_CapC"/>
    <property type="match status" value="2"/>
</dbReference>
<dbReference type="PRINTS" id="PR01759">
    <property type="entry name" value="CAPSULEPROTC"/>
</dbReference>
<keyword evidence="3" id="KW-1185">Reference proteome</keyword>
<proteinExistence type="predicted"/>
<reference evidence="2" key="2">
    <citation type="submission" date="2020-09" db="EMBL/GenBank/DDBJ databases">
        <authorList>
            <person name="Sun Q."/>
            <person name="Zhou Y."/>
        </authorList>
    </citation>
    <scope>NUCLEOTIDE SEQUENCE</scope>
    <source>
        <strain evidence="2">CGMCC 1.15478</strain>
    </source>
</reference>
<protein>
    <recommendedName>
        <fullName evidence="4">Poly-gamma-glutamate biosynthesis protein PgsC</fullName>
    </recommendedName>
</protein>
<dbReference type="RefSeq" id="WP_188670498.1">
    <property type="nucleotide sequence ID" value="NZ_BMJH01000001.1"/>
</dbReference>
<keyword evidence="1" id="KW-0472">Membrane</keyword>
<dbReference type="AlphaFoldDB" id="A0A916U3T6"/>
<feature type="transmembrane region" description="Helical" evidence="1">
    <location>
        <begin position="254"/>
        <end position="275"/>
    </location>
</feature>
<sequence>MISYAFAPEIVRVAVVLGVILSVLMYERTHLTTGGAIVPGYLAISMFTPLSVMMTLVGGILTYFVVTILIAKRFILYGRRKFEIEVLVGLAFGALFTTFASVFGDVDPWLATLGGIGFLLPGIVAHDIARQGVRKTLIAVTIVSVALALFLVAFNSVLSLSPGDDLSLVREIGSVTGFPRELLFGAVAVSVLIGMAVYGKLGVRSGGFITGAYVALISPRWADLAFTVAVALITWLIVTKVLMPRLLIFGRRKLASMLLVAALVGWTVEIFLIVLTNAEYIPWRGMTVATLMVPALVANDAERQGWRKTAVGTSITAASTVLVMAAVGAGLGYAGLM</sequence>
<dbReference type="EMBL" id="BMJH01000001">
    <property type="protein sequence ID" value="GGC56263.1"/>
    <property type="molecule type" value="Genomic_DNA"/>
</dbReference>
<name>A0A916U3T6_9ACTN</name>
<accession>A0A916U3T6</accession>
<evidence type="ECO:0000256" key="1">
    <source>
        <dbReference type="SAM" id="Phobius"/>
    </source>
</evidence>
<feature type="transmembrane region" description="Helical" evidence="1">
    <location>
        <begin position="224"/>
        <end position="242"/>
    </location>
</feature>
<organism evidence="2 3">
    <name type="scientific">Hoyosella rhizosphaerae</name>
    <dbReference type="NCBI Taxonomy" id="1755582"/>
    <lineage>
        <taxon>Bacteria</taxon>
        <taxon>Bacillati</taxon>
        <taxon>Actinomycetota</taxon>
        <taxon>Actinomycetes</taxon>
        <taxon>Mycobacteriales</taxon>
        <taxon>Hoyosellaceae</taxon>
        <taxon>Hoyosella</taxon>
    </lineage>
</organism>
<dbReference type="GO" id="GO:0016020">
    <property type="term" value="C:membrane"/>
    <property type="evidence" value="ECO:0007669"/>
    <property type="project" value="InterPro"/>
</dbReference>